<comment type="caution">
    <text evidence="1">The sequence shown here is derived from an EMBL/GenBank/DDBJ whole genome shotgun (WGS) entry which is preliminary data.</text>
</comment>
<dbReference type="InterPro" id="IPR008978">
    <property type="entry name" value="HSP20-like_chaperone"/>
</dbReference>
<dbReference type="AlphaFoldDB" id="A0A972K248"/>
<evidence type="ECO:0008006" key="3">
    <source>
        <dbReference type="Google" id="ProtNLM"/>
    </source>
</evidence>
<gene>
    <name evidence="1" type="ORF">GC093_29625</name>
</gene>
<evidence type="ECO:0000313" key="2">
    <source>
        <dbReference type="Proteomes" id="UP000641588"/>
    </source>
</evidence>
<reference evidence="1" key="1">
    <citation type="submission" date="2019-10" db="EMBL/GenBank/DDBJ databases">
        <title>Description of Paenibacillus glebae sp. nov.</title>
        <authorList>
            <person name="Carlier A."/>
            <person name="Qi S."/>
        </authorList>
    </citation>
    <scope>NUCLEOTIDE SEQUENCE</scope>
    <source>
        <strain evidence="1">LMG 31456</strain>
    </source>
</reference>
<organism evidence="1 2">
    <name type="scientific">Paenibacillus foliorum</name>
    <dbReference type="NCBI Taxonomy" id="2654974"/>
    <lineage>
        <taxon>Bacteria</taxon>
        <taxon>Bacillati</taxon>
        <taxon>Bacillota</taxon>
        <taxon>Bacilli</taxon>
        <taxon>Bacillales</taxon>
        <taxon>Paenibacillaceae</taxon>
        <taxon>Paenibacillus</taxon>
    </lineage>
</organism>
<dbReference type="Proteomes" id="UP000641588">
    <property type="component" value="Unassembled WGS sequence"/>
</dbReference>
<evidence type="ECO:0000313" key="1">
    <source>
        <dbReference type="EMBL" id="NOU97359.1"/>
    </source>
</evidence>
<proteinExistence type="predicted"/>
<protein>
    <recommendedName>
        <fullName evidence="3">Hsp20/alpha crystallin family protein</fullName>
    </recommendedName>
</protein>
<name>A0A972K248_9BACL</name>
<accession>A0A972K248</accession>
<keyword evidence="2" id="KW-1185">Reference proteome</keyword>
<dbReference type="CDD" id="cd00298">
    <property type="entry name" value="ACD_sHsps_p23-like"/>
    <property type="match status" value="1"/>
</dbReference>
<dbReference type="EMBL" id="WHOD01000109">
    <property type="protein sequence ID" value="NOU97359.1"/>
    <property type="molecule type" value="Genomic_DNA"/>
</dbReference>
<dbReference type="SUPFAM" id="SSF49764">
    <property type="entry name" value="HSP20-like chaperones"/>
    <property type="match status" value="1"/>
</dbReference>
<sequence>MDNNNNPFSVFNWKKFEESFGGRLPQVSRNKNDGSTWVEQYVQDILKQSIQPLNQSAGGEYDTEIAETEHALIMKINIPDKTEAKTIKTYVSINQVKLEGNAHDKFQLIRLPHPVIPTSCKAIYKDGSLQLHIRKQSKDEQFYEIDVKYS</sequence>
<dbReference type="RefSeq" id="WP_171655592.1">
    <property type="nucleotide sequence ID" value="NZ_WHOD01000109.1"/>
</dbReference>